<gene>
    <name evidence="1" type="ORF">EV420DRAFT_109706</name>
</gene>
<keyword evidence="2" id="KW-1185">Reference proteome</keyword>
<organism evidence="1 2">
    <name type="scientific">Armillaria tabescens</name>
    <name type="common">Ringless honey mushroom</name>
    <name type="synonym">Agaricus tabescens</name>
    <dbReference type="NCBI Taxonomy" id="1929756"/>
    <lineage>
        <taxon>Eukaryota</taxon>
        <taxon>Fungi</taxon>
        <taxon>Dikarya</taxon>
        <taxon>Basidiomycota</taxon>
        <taxon>Agaricomycotina</taxon>
        <taxon>Agaricomycetes</taxon>
        <taxon>Agaricomycetidae</taxon>
        <taxon>Agaricales</taxon>
        <taxon>Marasmiineae</taxon>
        <taxon>Physalacriaceae</taxon>
        <taxon>Desarmillaria</taxon>
    </lineage>
</organism>
<dbReference type="GeneID" id="85349359"/>
<reference evidence="1" key="1">
    <citation type="submission" date="2023-06" db="EMBL/GenBank/DDBJ databases">
        <authorList>
            <consortium name="Lawrence Berkeley National Laboratory"/>
            <person name="Ahrendt S."/>
            <person name="Sahu N."/>
            <person name="Indic B."/>
            <person name="Wong-Bajracharya J."/>
            <person name="Merenyi Z."/>
            <person name="Ke H.-M."/>
            <person name="Monk M."/>
            <person name="Kocsube S."/>
            <person name="Drula E."/>
            <person name="Lipzen A."/>
            <person name="Balint B."/>
            <person name="Henrissat B."/>
            <person name="Andreopoulos B."/>
            <person name="Martin F.M."/>
            <person name="Harder C.B."/>
            <person name="Rigling D."/>
            <person name="Ford K.L."/>
            <person name="Foster G.D."/>
            <person name="Pangilinan J."/>
            <person name="Papanicolaou A."/>
            <person name="Barry K."/>
            <person name="LaButti K."/>
            <person name="Viragh M."/>
            <person name="Koriabine M."/>
            <person name="Yan M."/>
            <person name="Riley R."/>
            <person name="Champramary S."/>
            <person name="Plett K.L."/>
            <person name="Tsai I.J."/>
            <person name="Slot J."/>
            <person name="Sipos G."/>
            <person name="Plett J."/>
            <person name="Nagy L.G."/>
            <person name="Grigoriev I.V."/>
        </authorList>
    </citation>
    <scope>NUCLEOTIDE SEQUENCE</scope>
    <source>
        <strain evidence="1">CCBAS 213</strain>
    </source>
</reference>
<name>A0AA39NR99_ARMTA</name>
<dbReference type="Proteomes" id="UP001175211">
    <property type="component" value="Unassembled WGS sequence"/>
</dbReference>
<evidence type="ECO:0000313" key="2">
    <source>
        <dbReference type="Proteomes" id="UP001175211"/>
    </source>
</evidence>
<dbReference type="AlphaFoldDB" id="A0AA39NR99"/>
<proteinExistence type="predicted"/>
<protein>
    <submittedName>
        <fullName evidence="1">Uncharacterized protein</fullName>
    </submittedName>
</protein>
<accession>A0AA39NR99</accession>
<dbReference type="EMBL" id="JAUEPS010000001">
    <property type="protein sequence ID" value="KAK0470365.1"/>
    <property type="molecule type" value="Genomic_DNA"/>
</dbReference>
<comment type="caution">
    <text evidence="1">The sequence shown here is derived from an EMBL/GenBank/DDBJ whole genome shotgun (WGS) entry which is preliminary data.</text>
</comment>
<dbReference type="RefSeq" id="XP_060340158.1">
    <property type="nucleotide sequence ID" value="XM_060465811.1"/>
</dbReference>
<sequence length="228" mass="24804">MMQAGRSSHIVYEGEKGGRNQPSHEICFRIPMDISGARSHSWNKAPLLSAGRCPPEKTYLRCCGVILSQSSASICDLCSHFICIGKHAHGAFLRLSISARSSSLLKSSRGVDLLDGMTDTSTACADRRGWSSCTQESPSRTRRLFPPMPGPFSSPGAGSILDASPNGTPASVPLSLNGAKHKFFMCGTTPLDDLTWKNPYYNPRNNSMRPIEKDERLYSSEFSVDGNT</sequence>
<evidence type="ECO:0000313" key="1">
    <source>
        <dbReference type="EMBL" id="KAK0470365.1"/>
    </source>
</evidence>